<evidence type="ECO:0000256" key="5">
    <source>
        <dbReference type="ARBA" id="ARBA00023136"/>
    </source>
</evidence>
<dbReference type="InterPro" id="IPR003740">
    <property type="entry name" value="YitT"/>
</dbReference>
<comment type="subcellular location">
    <subcellularLocation>
        <location evidence="1">Cell membrane</location>
        <topology evidence="1">Multi-pass membrane protein</topology>
    </subcellularLocation>
</comment>
<dbReference type="PANTHER" id="PTHR33545:SF5">
    <property type="entry name" value="UPF0750 MEMBRANE PROTEIN YITT"/>
    <property type="match status" value="1"/>
</dbReference>
<sequence length="210" mass="22602">MSAAPSEAGGAGEPPRHSLFDDLQALITGTMFVALGLVLFRQAGLMTGGTTGIALLLNQATGWRFGPLLFLINLPFYLLAWRRMGPRFVFKTVAAVTLLAWLSETLPTWLQVAWVAPPFAALGGGLLVGAGFIILFRHRASLGGLNVLVLWLQERYGWRAGHVQAVIDATIVLAALPWLDATRLALSVLAAVAMNFALAINHRPGRYVAF</sequence>
<feature type="transmembrane region" description="Helical" evidence="6">
    <location>
        <begin position="184"/>
        <end position="201"/>
    </location>
</feature>
<evidence type="ECO:0000256" key="4">
    <source>
        <dbReference type="ARBA" id="ARBA00022989"/>
    </source>
</evidence>
<keyword evidence="3 6" id="KW-0812">Transmembrane</keyword>
<dbReference type="Pfam" id="PF02588">
    <property type="entry name" value="YitT_membrane"/>
    <property type="match status" value="1"/>
</dbReference>
<evidence type="ECO:0000256" key="6">
    <source>
        <dbReference type="SAM" id="Phobius"/>
    </source>
</evidence>
<organism evidence="7 8">
    <name type="scientific">Pseudaquabacterium inlustre</name>
    <dbReference type="NCBI Taxonomy" id="2984192"/>
    <lineage>
        <taxon>Bacteria</taxon>
        <taxon>Pseudomonadati</taxon>
        <taxon>Pseudomonadota</taxon>
        <taxon>Betaproteobacteria</taxon>
        <taxon>Burkholderiales</taxon>
        <taxon>Sphaerotilaceae</taxon>
        <taxon>Pseudaquabacterium</taxon>
    </lineage>
</organism>
<evidence type="ECO:0000256" key="2">
    <source>
        <dbReference type="ARBA" id="ARBA00022475"/>
    </source>
</evidence>
<name>A0ABU9CLE4_9BURK</name>
<dbReference type="PANTHER" id="PTHR33545">
    <property type="entry name" value="UPF0750 MEMBRANE PROTEIN YITT-RELATED"/>
    <property type="match status" value="1"/>
</dbReference>
<feature type="transmembrane region" description="Helical" evidence="6">
    <location>
        <begin position="25"/>
        <end position="43"/>
    </location>
</feature>
<evidence type="ECO:0000256" key="1">
    <source>
        <dbReference type="ARBA" id="ARBA00004651"/>
    </source>
</evidence>
<feature type="transmembrane region" description="Helical" evidence="6">
    <location>
        <begin position="156"/>
        <end position="178"/>
    </location>
</feature>
<dbReference type="InterPro" id="IPR051461">
    <property type="entry name" value="UPF0750_membrane"/>
</dbReference>
<dbReference type="Proteomes" id="UP001365405">
    <property type="component" value="Unassembled WGS sequence"/>
</dbReference>
<feature type="transmembrane region" description="Helical" evidence="6">
    <location>
        <begin position="63"/>
        <end position="81"/>
    </location>
</feature>
<keyword evidence="2" id="KW-1003">Cell membrane</keyword>
<proteinExistence type="predicted"/>
<keyword evidence="8" id="KW-1185">Reference proteome</keyword>
<feature type="transmembrane region" description="Helical" evidence="6">
    <location>
        <begin position="88"/>
        <end position="106"/>
    </location>
</feature>
<gene>
    <name evidence="7" type="ORF">AACH10_19555</name>
</gene>
<evidence type="ECO:0000256" key="3">
    <source>
        <dbReference type="ARBA" id="ARBA00022692"/>
    </source>
</evidence>
<comment type="caution">
    <text evidence="7">The sequence shown here is derived from an EMBL/GenBank/DDBJ whole genome shotgun (WGS) entry which is preliminary data.</text>
</comment>
<protein>
    <submittedName>
        <fullName evidence="7">YitT family protein</fullName>
    </submittedName>
</protein>
<dbReference type="RefSeq" id="WP_341412167.1">
    <property type="nucleotide sequence ID" value="NZ_JBBUTH010000009.1"/>
</dbReference>
<keyword evidence="5 6" id="KW-0472">Membrane</keyword>
<evidence type="ECO:0000313" key="7">
    <source>
        <dbReference type="EMBL" id="MEK8052458.1"/>
    </source>
</evidence>
<keyword evidence="4 6" id="KW-1133">Transmembrane helix</keyword>
<evidence type="ECO:0000313" key="8">
    <source>
        <dbReference type="Proteomes" id="UP001365405"/>
    </source>
</evidence>
<reference evidence="7 8" key="1">
    <citation type="submission" date="2024-04" db="EMBL/GenBank/DDBJ databases">
        <title>Novel species of the genus Ideonella isolated from streams.</title>
        <authorList>
            <person name="Lu H."/>
        </authorList>
    </citation>
    <scope>NUCLEOTIDE SEQUENCE [LARGE SCALE GENOMIC DNA]</scope>
    <source>
        <strain evidence="7 8">DXS22W</strain>
    </source>
</reference>
<dbReference type="EMBL" id="JBBUTH010000009">
    <property type="protein sequence ID" value="MEK8052458.1"/>
    <property type="molecule type" value="Genomic_DNA"/>
</dbReference>
<feature type="transmembrane region" description="Helical" evidence="6">
    <location>
        <begin position="112"/>
        <end position="136"/>
    </location>
</feature>
<accession>A0ABU9CLE4</accession>